<keyword evidence="12" id="KW-1133">Transmembrane helix</keyword>
<evidence type="ECO:0000256" key="2">
    <source>
        <dbReference type="ARBA" id="ARBA00004225"/>
    </source>
</evidence>
<feature type="domain" description="AAA+ ATPase" evidence="17">
    <location>
        <begin position="457"/>
        <end position="596"/>
    </location>
</feature>
<dbReference type="EMBL" id="VLTN01000003">
    <property type="protein sequence ID" value="KAA0156706.1"/>
    <property type="molecule type" value="Genomic_DNA"/>
</dbReference>
<dbReference type="Gene3D" id="3.40.50.300">
    <property type="entry name" value="P-loop containing nucleotide triphosphate hydrolases"/>
    <property type="match status" value="1"/>
</dbReference>
<comment type="caution">
    <text evidence="18">The sequence shown here is derived from an EMBL/GenBank/DDBJ whole genome shotgun (WGS) entry which is preliminary data.</text>
</comment>
<keyword evidence="13" id="KW-0482">Metalloprotease</keyword>
<evidence type="ECO:0000256" key="5">
    <source>
        <dbReference type="ARBA" id="ARBA00022670"/>
    </source>
</evidence>
<dbReference type="GO" id="GO:0034982">
    <property type="term" value="P:mitochondrial protein processing"/>
    <property type="evidence" value="ECO:0007669"/>
    <property type="project" value="TreeGrafter"/>
</dbReference>
<evidence type="ECO:0000256" key="3">
    <source>
        <dbReference type="ARBA" id="ARBA00010044"/>
    </source>
</evidence>
<dbReference type="AlphaFoldDB" id="A0A5A8CUG9"/>
<dbReference type="PROSITE" id="PS00674">
    <property type="entry name" value="AAA"/>
    <property type="match status" value="1"/>
</dbReference>
<keyword evidence="9" id="KW-0378">Hydrolase</keyword>
<feature type="compositionally biased region" description="Low complexity" evidence="16">
    <location>
        <begin position="298"/>
        <end position="312"/>
    </location>
</feature>
<dbReference type="NCBIfam" id="TIGR01241">
    <property type="entry name" value="FtsH_fam"/>
    <property type="match status" value="1"/>
</dbReference>
<keyword evidence="11" id="KW-0067">ATP-binding</keyword>
<evidence type="ECO:0000256" key="11">
    <source>
        <dbReference type="ARBA" id="ARBA00022840"/>
    </source>
</evidence>
<dbReference type="PANTHER" id="PTHR43655:SF2">
    <property type="entry name" value="AFG3 LIKE MATRIX AAA PEPTIDASE SUBUNIT 2, ISOFORM A"/>
    <property type="match status" value="1"/>
</dbReference>
<feature type="compositionally biased region" description="Low complexity" evidence="16">
    <location>
        <begin position="254"/>
        <end position="266"/>
    </location>
</feature>
<dbReference type="SMART" id="SM00382">
    <property type="entry name" value="AAA"/>
    <property type="match status" value="1"/>
</dbReference>
<comment type="cofactor">
    <cofactor evidence="1">
        <name>Zn(2+)</name>
        <dbReference type="ChEBI" id="CHEBI:29105"/>
    </cofactor>
</comment>
<gene>
    <name evidence="18" type="ORF">FNF29_00817</name>
</gene>
<proteinExistence type="inferred from homology"/>
<dbReference type="InterPro" id="IPR003960">
    <property type="entry name" value="ATPase_AAA_CS"/>
</dbReference>
<dbReference type="Gene3D" id="1.20.58.760">
    <property type="entry name" value="Peptidase M41"/>
    <property type="match status" value="1"/>
</dbReference>
<dbReference type="Pfam" id="PF00004">
    <property type="entry name" value="AAA"/>
    <property type="match status" value="1"/>
</dbReference>
<keyword evidence="15" id="KW-0472">Membrane</keyword>
<evidence type="ECO:0000313" key="18">
    <source>
        <dbReference type="EMBL" id="KAA0156706.1"/>
    </source>
</evidence>
<feature type="compositionally biased region" description="Basic and acidic residues" evidence="16">
    <location>
        <begin position="887"/>
        <end position="899"/>
    </location>
</feature>
<protein>
    <recommendedName>
        <fullName evidence="17">AAA+ ATPase domain-containing protein</fullName>
    </recommendedName>
</protein>
<evidence type="ECO:0000256" key="1">
    <source>
        <dbReference type="ARBA" id="ARBA00001947"/>
    </source>
</evidence>
<organism evidence="18 19">
    <name type="scientific">Cafeteria roenbergensis</name>
    <name type="common">Marine flagellate</name>
    <dbReference type="NCBI Taxonomy" id="33653"/>
    <lineage>
        <taxon>Eukaryota</taxon>
        <taxon>Sar</taxon>
        <taxon>Stramenopiles</taxon>
        <taxon>Bigyra</taxon>
        <taxon>Opalozoa</taxon>
        <taxon>Bicosoecida</taxon>
        <taxon>Cafeteriaceae</taxon>
        <taxon>Cafeteria</taxon>
    </lineage>
</organism>
<keyword evidence="5" id="KW-0645">Protease</keyword>
<dbReference type="Gene3D" id="1.10.8.60">
    <property type="match status" value="1"/>
</dbReference>
<reference evidence="18 19" key="1">
    <citation type="submission" date="2019-07" db="EMBL/GenBank/DDBJ databases">
        <title>Genomes of Cafeteria roenbergensis.</title>
        <authorList>
            <person name="Fischer M.G."/>
            <person name="Hackl T."/>
            <person name="Roman M."/>
        </authorList>
    </citation>
    <scope>NUCLEOTIDE SEQUENCE [LARGE SCALE GENOMIC DNA]</scope>
    <source>
        <strain evidence="18 19">BVI</strain>
    </source>
</reference>
<feature type="compositionally biased region" description="Low complexity" evidence="16">
    <location>
        <begin position="107"/>
        <end position="126"/>
    </location>
</feature>
<dbReference type="FunFam" id="3.40.50.300:FF:000001">
    <property type="entry name" value="ATP-dependent zinc metalloprotease FtsH"/>
    <property type="match status" value="1"/>
</dbReference>
<keyword evidence="19" id="KW-1185">Reference proteome</keyword>
<keyword evidence="8" id="KW-0547">Nucleotide-binding</keyword>
<comment type="similarity">
    <text evidence="4">In the N-terminal section; belongs to the AAA ATPase family.</text>
</comment>
<evidence type="ECO:0000259" key="17">
    <source>
        <dbReference type="SMART" id="SM00382"/>
    </source>
</evidence>
<evidence type="ECO:0000256" key="9">
    <source>
        <dbReference type="ARBA" id="ARBA00022801"/>
    </source>
</evidence>
<dbReference type="InterPro" id="IPR037219">
    <property type="entry name" value="Peptidase_M41-like"/>
</dbReference>
<dbReference type="PANTHER" id="PTHR43655">
    <property type="entry name" value="ATP-DEPENDENT PROTEASE"/>
    <property type="match status" value="1"/>
</dbReference>
<evidence type="ECO:0000256" key="14">
    <source>
        <dbReference type="ARBA" id="ARBA00023128"/>
    </source>
</evidence>
<dbReference type="InterPro" id="IPR027417">
    <property type="entry name" value="P-loop_NTPase"/>
</dbReference>
<keyword evidence="6" id="KW-0812">Transmembrane</keyword>
<dbReference type="GO" id="GO:0004176">
    <property type="term" value="F:ATP-dependent peptidase activity"/>
    <property type="evidence" value="ECO:0007669"/>
    <property type="project" value="InterPro"/>
</dbReference>
<dbReference type="GO" id="GO:0005524">
    <property type="term" value="F:ATP binding"/>
    <property type="evidence" value="ECO:0007669"/>
    <property type="project" value="UniProtKB-KW"/>
</dbReference>
<dbReference type="InterPro" id="IPR050928">
    <property type="entry name" value="ATP-dep_Zn_Metalloprotease"/>
</dbReference>
<dbReference type="Pfam" id="PF01434">
    <property type="entry name" value="Peptidase_M41"/>
    <property type="match status" value="1"/>
</dbReference>
<dbReference type="GO" id="GO:0005745">
    <property type="term" value="C:m-AAA complex"/>
    <property type="evidence" value="ECO:0007669"/>
    <property type="project" value="TreeGrafter"/>
</dbReference>
<dbReference type="SUPFAM" id="SSF140990">
    <property type="entry name" value="FtsH protease domain-like"/>
    <property type="match status" value="1"/>
</dbReference>
<dbReference type="Gene3D" id="3.40.1690.20">
    <property type="match status" value="1"/>
</dbReference>
<evidence type="ECO:0000256" key="12">
    <source>
        <dbReference type="ARBA" id="ARBA00022989"/>
    </source>
</evidence>
<name>A0A5A8CUG9_CAFRO</name>
<dbReference type="GO" id="GO:0016887">
    <property type="term" value="F:ATP hydrolysis activity"/>
    <property type="evidence" value="ECO:0007669"/>
    <property type="project" value="InterPro"/>
</dbReference>
<evidence type="ECO:0000256" key="8">
    <source>
        <dbReference type="ARBA" id="ARBA00022741"/>
    </source>
</evidence>
<dbReference type="InterPro" id="IPR000642">
    <property type="entry name" value="Peptidase_M41"/>
</dbReference>
<keyword evidence="7" id="KW-0479">Metal-binding</keyword>
<evidence type="ECO:0000313" key="19">
    <source>
        <dbReference type="Proteomes" id="UP000323011"/>
    </source>
</evidence>
<dbReference type="InterPro" id="IPR003593">
    <property type="entry name" value="AAA+_ATPase"/>
</dbReference>
<evidence type="ECO:0000256" key="10">
    <source>
        <dbReference type="ARBA" id="ARBA00022833"/>
    </source>
</evidence>
<feature type="compositionally biased region" description="Basic and acidic residues" evidence="16">
    <location>
        <begin position="133"/>
        <end position="153"/>
    </location>
</feature>
<accession>A0A5A8CUG9</accession>
<evidence type="ECO:0000256" key="13">
    <source>
        <dbReference type="ARBA" id="ARBA00023049"/>
    </source>
</evidence>
<dbReference type="FunFam" id="1.20.58.760:FF:000003">
    <property type="entry name" value="AFG3-like AAA ATPase 2"/>
    <property type="match status" value="1"/>
</dbReference>
<evidence type="ECO:0000256" key="15">
    <source>
        <dbReference type="ARBA" id="ARBA00023136"/>
    </source>
</evidence>
<feature type="region of interest" description="Disordered" evidence="16">
    <location>
        <begin position="880"/>
        <end position="943"/>
    </location>
</feature>
<dbReference type="CDD" id="cd19501">
    <property type="entry name" value="RecA-like_FtsH"/>
    <property type="match status" value="1"/>
</dbReference>
<evidence type="ECO:0000256" key="16">
    <source>
        <dbReference type="SAM" id="MobiDB-lite"/>
    </source>
</evidence>
<dbReference type="GO" id="GO:0046872">
    <property type="term" value="F:metal ion binding"/>
    <property type="evidence" value="ECO:0007669"/>
    <property type="project" value="UniProtKB-KW"/>
</dbReference>
<evidence type="ECO:0000256" key="6">
    <source>
        <dbReference type="ARBA" id="ARBA00022692"/>
    </source>
</evidence>
<comment type="subcellular location">
    <subcellularLocation>
        <location evidence="2">Mitochondrion membrane</location>
        <topology evidence="2">Multi-pass membrane protein</topology>
    </subcellularLocation>
</comment>
<dbReference type="SUPFAM" id="SSF52540">
    <property type="entry name" value="P-loop containing nucleoside triphosphate hydrolases"/>
    <property type="match status" value="1"/>
</dbReference>
<feature type="region of interest" description="Disordered" evidence="16">
    <location>
        <begin position="246"/>
        <end position="312"/>
    </location>
</feature>
<dbReference type="InterPro" id="IPR005936">
    <property type="entry name" value="FtsH"/>
</dbReference>
<keyword evidence="10" id="KW-0862">Zinc</keyword>
<evidence type="ECO:0000256" key="7">
    <source>
        <dbReference type="ARBA" id="ARBA00022723"/>
    </source>
</evidence>
<evidence type="ECO:0000256" key="4">
    <source>
        <dbReference type="ARBA" id="ARBA00010550"/>
    </source>
</evidence>
<comment type="similarity">
    <text evidence="3">In the C-terminal section; belongs to the peptidase M41 family.</text>
</comment>
<dbReference type="InterPro" id="IPR003959">
    <property type="entry name" value="ATPase_AAA_core"/>
</dbReference>
<dbReference type="Pfam" id="PF17862">
    <property type="entry name" value="AAA_lid_3"/>
    <property type="match status" value="1"/>
</dbReference>
<dbReference type="GO" id="GO:0004222">
    <property type="term" value="F:metalloendopeptidase activity"/>
    <property type="evidence" value="ECO:0007669"/>
    <property type="project" value="InterPro"/>
</dbReference>
<dbReference type="Proteomes" id="UP000323011">
    <property type="component" value="Unassembled WGS sequence"/>
</dbReference>
<dbReference type="FunFam" id="1.10.8.60:FF:000019">
    <property type="entry name" value="AFG3-like AAA ATPase 2"/>
    <property type="match status" value="1"/>
</dbReference>
<feature type="region of interest" description="Disordered" evidence="16">
    <location>
        <begin position="100"/>
        <end position="159"/>
    </location>
</feature>
<dbReference type="HAMAP" id="MF_01458">
    <property type="entry name" value="FtsH"/>
    <property type="match status" value="1"/>
</dbReference>
<feature type="region of interest" description="Disordered" evidence="16">
    <location>
        <begin position="1"/>
        <end position="24"/>
    </location>
</feature>
<feature type="compositionally biased region" description="Basic and acidic residues" evidence="16">
    <location>
        <begin position="271"/>
        <end position="283"/>
    </location>
</feature>
<sequence>MLGATMRRVPRLQGRSGALSRARTEPPRLVTLQQTRRHTAARVGGRLAPARQDAVAAAAPITFSPLLTAPPQLARFFAALPRPVAEALWTTLEMAQSRVPSGFGRTGAKNGAGKAGSSTGASSSKKAGGKKGSSKDGKKKDSGKGGKDGKKGQPEMPGLPTWVLAIGSGLFMLASMRGGAGGGQDGPGGAPFSGSRREWTWQEVRTEFLARGLVEAFEVHNKETVRVVLRAHPDDWFVNRAAAAKAASTDQRRASPSSHSRSSGQSDPMDADPRRYGEEDTRFDTASGDASVDDDPYAAGAASSSGALASGAAPGSKQQIWFRIGSVESFERQLEDAQLDLKVPPDHMVPVKHVERADLSSTISTLMTMALFGLIAFSVLRGMGGAAGGMGGGGGGPGGIGKMFQIGKANVKEFGNAEKTGIKFKDVAGCDEAKAEVMEFVQFLRDPDRFTRLGAKIPKGAILQGPPGTGKTLLAKAVAGEADAPFLSISGSDFIEMFVGVGPSRVRDLFKQAREKAPCIVFIDEIDAVARARSRGGMGSNDERENTLNQLLVEMDGFSTTDGVVVLAGTNRVDILDPAILRPGRFDRQITVDKPDIDGRKQIFKVHLAKLTIKGDIDDYARRLSTLTPGFAGAEIANICNEAAIFAARRGKDAVDLRDFEAAADRVIGGLEKGKSIMTPVERRTVAYHEAGHAVAGWFLEHADPLLKVTIVPRTSGALGFAQYLPKEVALYSKEALIDRMCMALGGRASEELNFGRVTTGASDDLDKVTQMAYAMTTIYGMNPKIGQLSFPPKQEQQFSKPYSDTTANLIDEEARKLVDQAYTRTKALLEEHKETLALLAERLLERETVNQDDLVEVLGERPYLPEGSYKEYLEQKLRDDVEDAEAEKKSQADAKAAAEEEEDDGDSGDSGIQLDALPGLRMQGGSRPAWDRPTGFGYDERA</sequence>
<dbReference type="InterPro" id="IPR041569">
    <property type="entry name" value="AAA_lid_3"/>
</dbReference>
<keyword evidence="14" id="KW-0496">Mitochondrion</keyword>